<evidence type="ECO:0000256" key="1">
    <source>
        <dbReference type="SAM" id="MobiDB-lite"/>
    </source>
</evidence>
<dbReference type="AlphaFoldDB" id="A0A8X6IZ21"/>
<feature type="region of interest" description="Disordered" evidence="1">
    <location>
        <begin position="195"/>
        <end position="224"/>
    </location>
</feature>
<evidence type="ECO:0000313" key="2">
    <source>
        <dbReference type="EMBL" id="GFS67056.1"/>
    </source>
</evidence>
<comment type="caution">
    <text evidence="2">The sequence shown here is derived from an EMBL/GenBank/DDBJ whole genome shotgun (WGS) entry which is preliminary data.</text>
</comment>
<dbReference type="EMBL" id="BMAW01048631">
    <property type="protein sequence ID" value="GFS67056.1"/>
    <property type="molecule type" value="Genomic_DNA"/>
</dbReference>
<gene>
    <name evidence="2" type="ORF">NPIL_230041</name>
</gene>
<evidence type="ECO:0000313" key="3">
    <source>
        <dbReference type="Proteomes" id="UP000887013"/>
    </source>
</evidence>
<protein>
    <submittedName>
        <fullName evidence="2">Uncharacterized protein</fullName>
    </submittedName>
</protein>
<sequence length="224" mass="26094">MIPVYWTRFHYQIVLHHHTFPDFVKTNILCCPLNATLQVNCFDWNEGYISCLFTRIRDGFLYDPQEHGYDCNRVVGPYVSNPTDWVVTCEGMYDFILNKRQSFPPTLHLGTKHAGIRFWSDALTRSQKIYPRPEWTLVGYLQMKAMRQAVGNDGKCIMTLGNKFLEQPAAEEDGKFVITNVNELLEEYGRIFRHGDDRKRSEQKSGTEEWGVKPADKTMLKEES</sequence>
<reference evidence="2" key="1">
    <citation type="submission" date="2020-08" db="EMBL/GenBank/DDBJ databases">
        <title>Multicomponent nature underlies the extraordinary mechanical properties of spider dragline silk.</title>
        <authorList>
            <person name="Kono N."/>
            <person name="Nakamura H."/>
            <person name="Mori M."/>
            <person name="Yoshida Y."/>
            <person name="Ohtoshi R."/>
            <person name="Malay A.D."/>
            <person name="Moran D.A.P."/>
            <person name="Tomita M."/>
            <person name="Numata K."/>
            <person name="Arakawa K."/>
        </authorList>
    </citation>
    <scope>NUCLEOTIDE SEQUENCE</scope>
</reference>
<accession>A0A8X6IZ21</accession>
<keyword evidence="3" id="KW-1185">Reference proteome</keyword>
<dbReference type="Proteomes" id="UP000887013">
    <property type="component" value="Unassembled WGS sequence"/>
</dbReference>
<organism evidence="2 3">
    <name type="scientific">Nephila pilipes</name>
    <name type="common">Giant wood spider</name>
    <name type="synonym">Nephila maculata</name>
    <dbReference type="NCBI Taxonomy" id="299642"/>
    <lineage>
        <taxon>Eukaryota</taxon>
        <taxon>Metazoa</taxon>
        <taxon>Ecdysozoa</taxon>
        <taxon>Arthropoda</taxon>
        <taxon>Chelicerata</taxon>
        <taxon>Arachnida</taxon>
        <taxon>Araneae</taxon>
        <taxon>Araneomorphae</taxon>
        <taxon>Entelegynae</taxon>
        <taxon>Araneoidea</taxon>
        <taxon>Nephilidae</taxon>
        <taxon>Nephila</taxon>
    </lineage>
</organism>
<name>A0A8X6IZ21_NEPPI</name>
<proteinExistence type="predicted"/>